<name>A0A9X7GGD0_BACTU</name>
<dbReference type="Proteomes" id="UP000222944">
    <property type="component" value="Unassembled WGS sequence"/>
</dbReference>
<organism evidence="2 3">
    <name type="scientific">Bacillus thuringiensis</name>
    <dbReference type="NCBI Taxonomy" id="1428"/>
    <lineage>
        <taxon>Bacteria</taxon>
        <taxon>Bacillati</taxon>
        <taxon>Bacillota</taxon>
        <taxon>Bacilli</taxon>
        <taxon>Bacillales</taxon>
        <taxon>Bacillaceae</taxon>
        <taxon>Bacillus</taxon>
        <taxon>Bacillus cereus group</taxon>
    </lineage>
</organism>
<protein>
    <recommendedName>
        <fullName evidence="4">DUF4352 domain-containing protein</fullName>
    </recommendedName>
</protein>
<dbReference type="EMBL" id="NUFN01000053">
    <property type="protein sequence ID" value="PGH78261.1"/>
    <property type="molecule type" value="Genomic_DNA"/>
</dbReference>
<dbReference type="Gene3D" id="2.60.40.1240">
    <property type="match status" value="1"/>
</dbReference>
<evidence type="ECO:0000256" key="1">
    <source>
        <dbReference type="ARBA" id="ARBA00022729"/>
    </source>
</evidence>
<evidence type="ECO:0000313" key="3">
    <source>
        <dbReference type="Proteomes" id="UP000222944"/>
    </source>
</evidence>
<comment type="caution">
    <text evidence="2">The sequence shown here is derived from an EMBL/GenBank/DDBJ whole genome shotgun (WGS) entry which is preliminary data.</text>
</comment>
<accession>A0A9X7GGD0</accession>
<sequence length="165" mass="18788">MKHCKIMKINNKKGWPIMKKTTTSVTVIILCIFLCVGCAIKPKQQSETRKMKQNKYFEITPNNISPYAERDRMEVKPPKDVVKVDMIVKNKSNTERGIGSLEFKAFDAEGKELSHYGYADSIGDVVGIGDTLEGSVFWVAKKTNIAKIKYIDPDTQEEIIWNIKK</sequence>
<gene>
    <name evidence="2" type="ORF">CN899_29065</name>
</gene>
<dbReference type="InterPro" id="IPR029050">
    <property type="entry name" value="Immunoprotect_excell_Ig-like"/>
</dbReference>
<reference evidence="2 3" key="1">
    <citation type="submission" date="2017-09" db="EMBL/GenBank/DDBJ databases">
        <title>Large-scale bioinformatics analysis of Bacillus genomes uncovers conserved roles of natural products in bacterial physiology.</title>
        <authorList>
            <consortium name="Agbiome Team Llc"/>
            <person name="Bleich R.M."/>
            <person name="Grubbs K.J."/>
            <person name="Santa Maria K.C."/>
            <person name="Allen S.E."/>
            <person name="Farag S."/>
            <person name="Shank E.A."/>
            <person name="Bowers A."/>
        </authorList>
    </citation>
    <scope>NUCLEOTIDE SEQUENCE [LARGE SCALE GENOMIC DNA]</scope>
    <source>
        <strain evidence="2 3">AFS058004</strain>
    </source>
</reference>
<dbReference type="AlphaFoldDB" id="A0A9X7GGD0"/>
<proteinExistence type="predicted"/>
<evidence type="ECO:0000313" key="2">
    <source>
        <dbReference type="EMBL" id="PGH78261.1"/>
    </source>
</evidence>
<evidence type="ECO:0008006" key="4">
    <source>
        <dbReference type="Google" id="ProtNLM"/>
    </source>
</evidence>
<keyword evidence="1" id="KW-0732">Signal</keyword>